<protein>
    <submittedName>
        <fullName evidence="2">Portal protein</fullName>
    </submittedName>
</protein>
<sequence length="436" mass="48007">MGILNSIFGGGQNTPQERKEPSFFASGNPENPSTPLTDIPSWSEWLGYPGGRSMDWAPRVTERTAMACSAVYRCVTLEAGVIAGLPLKIWKQHPGGQRELQPNHKLVPLLNTVPYPGRSLTSFVWRELWGLNVLLWGNHYSAIRYDGAARVIGFETFMPWQVQVVRLPAKPGVNYYVCTHLDGTVETVLQEDMIHIPGPGFDGVKGLSRIQAFARGSIGLAHAMEERTGRMHQNATLPSGVMQVKSRMNADSFRRMKAQLEQNYAGVGNWGKTIIVDDGAEYTPFQLSPQDLQTIQARGYQVADIARFFGVPLHMLNATEKSTSWGTGLAENTLAYLIFTLDADLKRIESELNAKLFLGTNFFAEFDREGLLSMDPLKAAQVTAAQVQSGQLTINEGRAKDNRPPVSGGDTVFINGAYVPLEQQIKDPASPTPAKE</sequence>
<feature type="region of interest" description="Disordered" evidence="1">
    <location>
        <begin position="1"/>
        <end position="38"/>
    </location>
</feature>
<dbReference type="EMBL" id="LYUD01000124">
    <property type="protein sequence ID" value="OAZ69018.1"/>
    <property type="molecule type" value="Genomic_DNA"/>
</dbReference>
<evidence type="ECO:0000313" key="2">
    <source>
        <dbReference type="EMBL" id="OAZ69018.1"/>
    </source>
</evidence>
<dbReference type="PATRIC" id="fig|438.15.peg.2567"/>
<dbReference type="eggNOG" id="COG4695">
    <property type="taxonomic scope" value="Bacteria"/>
</dbReference>
<reference evidence="2 3" key="1">
    <citation type="submission" date="2016-05" db="EMBL/GenBank/DDBJ databases">
        <title>Genome sequencing of Acetobacter pasteurianus strain SRCM100623.</title>
        <authorList>
            <person name="Song Y.R."/>
        </authorList>
    </citation>
    <scope>NUCLEOTIDE SEQUENCE [LARGE SCALE GENOMIC DNA]</scope>
    <source>
        <strain evidence="2 3">SRCM100623</strain>
    </source>
</reference>
<dbReference type="InterPro" id="IPR006944">
    <property type="entry name" value="Phage/GTA_portal"/>
</dbReference>
<evidence type="ECO:0000313" key="3">
    <source>
        <dbReference type="Proteomes" id="UP000093796"/>
    </source>
</evidence>
<dbReference type="RefSeq" id="WP_064776332.1">
    <property type="nucleotide sequence ID" value="NZ_LYUD01000124.1"/>
</dbReference>
<accession>A0A1A0D146</accession>
<dbReference type="NCBIfam" id="TIGR01537">
    <property type="entry name" value="portal_HK97"/>
    <property type="match status" value="1"/>
</dbReference>
<organism evidence="2 3">
    <name type="scientific">Acetobacter pasteurianus</name>
    <name type="common">Acetobacter turbidans</name>
    <dbReference type="NCBI Taxonomy" id="438"/>
    <lineage>
        <taxon>Bacteria</taxon>
        <taxon>Pseudomonadati</taxon>
        <taxon>Pseudomonadota</taxon>
        <taxon>Alphaproteobacteria</taxon>
        <taxon>Acetobacterales</taxon>
        <taxon>Acetobacteraceae</taxon>
        <taxon>Acetobacter</taxon>
    </lineage>
</organism>
<comment type="caution">
    <text evidence="2">The sequence shown here is derived from an EMBL/GenBank/DDBJ whole genome shotgun (WGS) entry which is preliminary data.</text>
</comment>
<gene>
    <name evidence="2" type="ORF">SRCM100623_02324</name>
</gene>
<dbReference type="OrthoDB" id="7592047at2"/>
<dbReference type="Proteomes" id="UP000093796">
    <property type="component" value="Unassembled WGS sequence"/>
</dbReference>
<dbReference type="AlphaFoldDB" id="A0A1A0D146"/>
<name>A0A1A0D146_ACEPA</name>
<proteinExistence type="predicted"/>
<evidence type="ECO:0000256" key="1">
    <source>
        <dbReference type="SAM" id="MobiDB-lite"/>
    </source>
</evidence>
<dbReference type="Pfam" id="PF04860">
    <property type="entry name" value="Phage_portal"/>
    <property type="match status" value="1"/>
</dbReference>
<dbReference type="InterPro" id="IPR006427">
    <property type="entry name" value="Portal_HK97"/>
</dbReference>